<evidence type="ECO:0000313" key="1">
    <source>
        <dbReference type="EMBL" id="JAH09566.1"/>
    </source>
</evidence>
<dbReference type="EMBL" id="GBXM01099011">
    <property type="protein sequence ID" value="JAH09566.1"/>
    <property type="molecule type" value="Transcribed_RNA"/>
</dbReference>
<proteinExistence type="predicted"/>
<reference evidence="1" key="2">
    <citation type="journal article" date="2015" name="Fish Shellfish Immunol.">
        <title>Early steps in the European eel (Anguilla anguilla)-Vibrio vulnificus interaction in the gills: Role of the RtxA13 toxin.</title>
        <authorList>
            <person name="Callol A."/>
            <person name="Pajuelo D."/>
            <person name="Ebbesson L."/>
            <person name="Teles M."/>
            <person name="MacKenzie S."/>
            <person name="Amaro C."/>
        </authorList>
    </citation>
    <scope>NUCLEOTIDE SEQUENCE</scope>
</reference>
<reference evidence="1" key="1">
    <citation type="submission" date="2014-11" db="EMBL/GenBank/DDBJ databases">
        <authorList>
            <person name="Amaro Gonzalez C."/>
        </authorList>
    </citation>
    <scope>NUCLEOTIDE SEQUENCE</scope>
</reference>
<accession>A0A0E9PY57</accession>
<organism evidence="1">
    <name type="scientific">Anguilla anguilla</name>
    <name type="common">European freshwater eel</name>
    <name type="synonym">Muraena anguilla</name>
    <dbReference type="NCBI Taxonomy" id="7936"/>
    <lineage>
        <taxon>Eukaryota</taxon>
        <taxon>Metazoa</taxon>
        <taxon>Chordata</taxon>
        <taxon>Craniata</taxon>
        <taxon>Vertebrata</taxon>
        <taxon>Euteleostomi</taxon>
        <taxon>Actinopterygii</taxon>
        <taxon>Neopterygii</taxon>
        <taxon>Teleostei</taxon>
        <taxon>Anguilliformes</taxon>
        <taxon>Anguillidae</taxon>
        <taxon>Anguilla</taxon>
    </lineage>
</organism>
<protein>
    <submittedName>
        <fullName evidence="1">Uncharacterized protein</fullName>
    </submittedName>
</protein>
<dbReference type="AlphaFoldDB" id="A0A0E9PY57"/>
<sequence>MKNAYYKVLIKCLNNMTKLCKTISVLSRMLVL</sequence>
<name>A0A0E9PY57_ANGAN</name>